<feature type="transmembrane region" description="Helical" evidence="1">
    <location>
        <begin position="12"/>
        <end position="33"/>
    </location>
</feature>
<feature type="transmembrane region" description="Helical" evidence="1">
    <location>
        <begin position="185"/>
        <end position="204"/>
    </location>
</feature>
<dbReference type="AlphaFoldDB" id="A0A0F9UPG0"/>
<evidence type="ECO:0000313" key="2">
    <source>
        <dbReference type="EMBL" id="KKN63076.1"/>
    </source>
</evidence>
<comment type="caution">
    <text evidence="2">The sequence shown here is derived from an EMBL/GenBank/DDBJ whole genome shotgun (WGS) entry which is preliminary data.</text>
</comment>
<gene>
    <name evidence="2" type="ORF">LCGC14_0505510</name>
</gene>
<protein>
    <recommendedName>
        <fullName evidence="3">DUF998 domain-containing protein</fullName>
    </recommendedName>
</protein>
<accession>A0A0F9UPG0</accession>
<dbReference type="InterPro" id="IPR009339">
    <property type="entry name" value="DUF998"/>
</dbReference>
<feature type="transmembrane region" description="Helical" evidence="1">
    <location>
        <begin position="84"/>
        <end position="105"/>
    </location>
</feature>
<reference evidence="2" key="1">
    <citation type="journal article" date="2015" name="Nature">
        <title>Complex archaea that bridge the gap between prokaryotes and eukaryotes.</title>
        <authorList>
            <person name="Spang A."/>
            <person name="Saw J.H."/>
            <person name="Jorgensen S.L."/>
            <person name="Zaremba-Niedzwiedzka K."/>
            <person name="Martijn J."/>
            <person name="Lind A.E."/>
            <person name="van Eijk R."/>
            <person name="Schleper C."/>
            <person name="Guy L."/>
            <person name="Ettema T.J."/>
        </authorList>
    </citation>
    <scope>NUCLEOTIDE SEQUENCE</scope>
</reference>
<evidence type="ECO:0000256" key="1">
    <source>
        <dbReference type="SAM" id="Phobius"/>
    </source>
</evidence>
<dbReference type="Pfam" id="PF06197">
    <property type="entry name" value="DUF998"/>
    <property type="match status" value="1"/>
</dbReference>
<feature type="transmembrane region" description="Helical" evidence="1">
    <location>
        <begin position="152"/>
        <end position="179"/>
    </location>
</feature>
<dbReference type="EMBL" id="LAZR01000602">
    <property type="protein sequence ID" value="KKN63076.1"/>
    <property type="molecule type" value="Genomic_DNA"/>
</dbReference>
<feature type="transmembrane region" description="Helical" evidence="1">
    <location>
        <begin position="117"/>
        <end position="140"/>
    </location>
</feature>
<proteinExistence type="predicted"/>
<evidence type="ECO:0008006" key="3">
    <source>
        <dbReference type="Google" id="ProtNLM"/>
    </source>
</evidence>
<feature type="transmembrane region" description="Helical" evidence="1">
    <location>
        <begin position="53"/>
        <end position="72"/>
    </location>
</feature>
<sequence length="218" mass="24638">MRFERYRGKMEGLFGLFGVSIAGTIIILSAFLTPNYCPLYDTVSSLGLGIAKTWFSIGFVTAGSLGIPFYIYLEGTLIDHDKNLTRFTTLIAIITCLGIAFVGILPDPGNPNAFKLFHGFVAFTAFIGSSFYIVLYSYLMDQDKLYPKLLTYLGYFVGGSFIVFIFFFILGIILTSILFTSLFEWILTISILAWILSVAIFTIFTKKEKFYYMKNLRK</sequence>
<keyword evidence="1" id="KW-0472">Membrane</keyword>
<name>A0A0F9UPG0_9ZZZZ</name>
<keyword evidence="1" id="KW-1133">Transmembrane helix</keyword>
<keyword evidence="1" id="KW-0812">Transmembrane</keyword>
<organism evidence="2">
    <name type="scientific">marine sediment metagenome</name>
    <dbReference type="NCBI Taxonomy" id="412755"/>
    <lineage>
        <taxon>unclassified sequences</taxon>
        <taxon>metagenomes</taxon>
        <taxon>ecological metagenomes</taxon>
    </lineage>
</organism>